<keyword evidence="1" id="KW-0812">Transmembrane</keyword>
<name>A0ABW3TDR3_9RHOB</name>
<organism evidence="2 3">
    <name type="scientific">Seohaeicola saemankumensis</name>
    <dbReference type="NCBI Taxonomy" id="481181"/>
    <lineage>
        <taxon>Bacteria</taxon>
        <taxon>Pseudomonadati</taxon>
        <taxon>Pseudomonadota</taxon>
        <taxon>Alphaproteobacteria</taxon>
        <taxon>Rhodobacterales</taxon>
        <taxon>Roseobacteraceae</taxon>
        <taxon>Seohaeicola</taxon>
    </lineage>
</organism>
<keyword evidence="1" id="KW-0472">Membrane</keyword>
<sequence length="152" mass="17098">MTEQYSGATGRAARVAANRVRKPGRLGRFVSDQDGSYTIESIIWLPIYVFVLAIMVNVSMVFFNESQILRVVQDGNRSFSVGRIDTLEAAEQYVRDRLAYLDVTPVVNSQLVDGIIYTDLSIPATELMPFSILHKFFQNTNIVVSAQQIVEF</sequence>
<evidence type="ECO:0000256" key="1">
    <source>
        <dbReference type="SAM" id="Phobius"/>
    </source>
</evidence>
<evidence type="ECO:0000313" key="2">
    <source>
        <dbReference type="EMBL" id="MFD1195330.1"/>
    </source>
</evidence>
<keyword evidence="3" id="KW-1185">Reference proteome</keyword>
<comment type="caution">
    <text evidence="2">The sequence shown here is derived from an EMBL/GenBank/DDBJ whole genome shotgun (WGS) entry which is preliminary data.</text>
</comment>
<feature type="transmembrane region" description="Helical" evidence="1">
    <location>
        <begin position="42"/>
        <end position="63"/>
    </location>
</feature>
<accession>A0ABW3TDR3</accession>
<gene>
    <name evidence="2" type="ORF">ACFQ3C_11675</name>
</gene>
<dbReference type="Proteomes" id="UP001597151">
    <property type="component" value="Unassembled WGS sequence"/>
</dbReference>
<keyword evidence="1" id="KW-1133">Transmembrane helix</keyword>
<protein>
    <submittedName>
        <fullName evidence="2">TadE/TadG family type IV pilus assembly protein</fullName>
    </submittedName>
</protein>
<reference evidence="3" key="1">
    <citation type="journal article" date="2019" name="Int. J. Syst. Evol. Microbiol.">
        <title>The Global Catalogue of Microorganisms (GCM) 10K type strain sequencing project: providing services to taxonomists for standard genome sequencing and annotation.</title>
        <authorList>
            <consortium name="The Broad Institute Genomics Platform"/>
            <consortium name="The Broad Institute Genome Sequencing Center for Infectious Disease"/>
            <person name="Wu L."/>
            <person name="Ma J."/>
        </authorList>
    </citation>
    <scope>NUCLEOTIDE SEQUENCE [LARGE SCALE GENOMIC DNA]</scope>
    <source>
        <strain evidence="3">CCUG 55328</strain>
    </source>
</reference>
<dbReference type="RefSeq" id="WP_380791899.1">
    <property type="nucleotide sequence ID" value="NZ_JBHTKR010000004.1"/>
</dbReference>
<evidence type="ECO:0000313" key="3">
    <source>
        <dbReference type="Proteomes" id="UP001597151"/>
    </source>
</evidence>
<proteinExistence type="predicted"/>
<dbReference type="EMBL" id="JBHTKR010000004">
    <property type="protein sequence ID" value="MFD1195330.1"/>
    <property type="molecule type" value="Genomic_DNA"/>
</dbReference>